<accession>A0A7R9WVL6</accession>
<name>A0A7R9WVL6_9STRA</name>
<feature type="chain" id="PRO_5030994091" evidence="1">
    <location>
        <begin position="24"/>
        <end position="182"/>
    </location>
</feature>
<proteinExistence type="predicted"/>
<sequence length="182" mass="19941">MPTAPKSIVCLAWLSTAAVPCAAFAPGLTLPRQAAHRREVAMDMVSFNQMFDWNNNHNHHDAYNANPADDGNSASQDSLWFAKDTSQQAQHYEDEVEQYLQAREQRAMDGPAPPPVVALNKEAGSISSQEMMDSVAEGENQLNPEVRKLGVVVVAIVAIVALCFLRHLNENLCGCGCGVWYE</sequence>
<dbReference type="EMBL" id="HBEF01012832">
    <property type="protein sequence ID" value="CAD8335944.1"/>
    <property type="molecule type" value="Transcribed_RNA"/>
</dbReference>
<evidence type="ECO:0000256" key="1">
    <source>
        <dbReference type="SAM" id="SignalP"/>
    </source>
</evidence>
<feature type="signal peptide" evidence="1">
    <location>
        <begin position="1"/>
        <end position="23"/>
    </location>
</feature>
<reference evidence="2" key="1">
    <citation type="submission" date="2021-01" db="EMBL/GenBank/DDBJ databases">
        <authorList>
            <person name="Corre E."/>
            <person name="Pelletier E."/>
            <person name="Niang G."/>
            <person name="Scheremetjew M."/>
            <person name="Finn R."/>
            <person name="Kale V."/>
            <person name="Holt S."/>
            <person name="Cochrane G."/>
            <person name="Meng A."/>
            <person name="Brown T."/>
            <person name="Cohen L."/>
        </authorList>
    </citation>
    <scope>NUCLEOTIDE SEQUENCE</scope>
    <source>
        <strain evidence="2">CCMP3328</strain>
    </source>
</reference>
<keyword evidence="1" id="KW-0732">Signal</keyword>
<dbReference type="AlphaFoldDB" id="A0A7R9WVL6"/>
<gene>
    <name evidence="2" type="ORF">CAUS1442_LOCUS8072</name>
</gene>
<organism evidence="2">
    <name type="scientific">Craspedostauros australis</name>
    <dbReference type="NCBI Taxonomy" id="1486917"/>
    <lineage>
        <taxon>Eukaryota</taxon>
        <taxon>Sar</taxon>
        <taxon>Stramenopiles</taxon>
        <taxon>Ochrophyta</taxon>
        <taxon>Bacillariophyta</taxon>
        <taxon>Bacillariophyceae</taxon>
        <taxon>Bacillariophycidae</taxon>
        <taxon>Naviculales</taxon>
        <taxon>Naviculaceae</taxon>
        <taxon>Craspedostauros</taxon>
    </lineage>
</organism>
<evidence type="ECO:0000313" key="2">
    <source>
        <dbReference type="EMBL" id="CAD8335944.1"/>
    </source>
</evidence>
<protein>
    <submittedName>
        <fullName evidence="2">Uncharacterized protein</fullName>
    </submittedName>
</protein>